<dbReference type="GO" id="GO:0016607">
    <property type="term" value="C:nuclear speck"/>
    <property type="evidence" value="ECO:0007669"/>
    <property type="project" value="TreeGrafter"/>
</dbReference>
<dbReference type="Proteomes" id="UP000017200">
    <property type="component" value="Unassembled WGS sequence"/>
</dbReference>
<feature type="compositionally biased region" description="Polar residues" evidence="7">
    <location>
        <begin position="283"/>
        <end position="294"/>
    </location>
</feature>
<feature type="region of interest" description="Disordered" evidence="7">
    <location>
        <begin position="833"/>
        <end position="854"/>
    </location>
</feature>
<evidence type="ECO:0000256" key="2">
    <source>
        <dbReference type="ARBA" id="ARBA00006331"/>
    </source>
</evidence>
<dbReference type="InterPro" id="IPR035983">
    <property type="entry name" value="Hect_E3_ubiquitin_ligase"/>
</dbReference>
<accession>U5H7R3</accession>
<dbReference type="Gene3D" id="1.25.10.10">
    <property type="entry name" value="Leucine-rich Repeat Variant"/>
    <property type="match status" value="1"/>
</dbReference>
<evidence type="ECO:0000256" key="7">
    <source>
        <dbReference type="SAM" id="MobiDB-lite"/>
    </source>
</evidence>
<feature type="active site" description="Glycyl thioester intermediate" evidence="6">
    <location>
        <position position="2149"/>
    </location>
</feature>
<reference evidence="9" key="2">
    <citation type="submission" date="2010-11" db="EMBL/GenBank/DDBJ databases">
        <authorList>
            <consortium name="The Broad Institute Genome Sequencing Platform"/>
            <person name="Earl A."/>
            <person name="Ward D."/>
            <person name="Feldgarden M."/>
            <person name="Gevers D."/>
            <person name="Butler R."/>
            <person name="Young S.K."/>
            <person name="Zeng Q."/>
            <person name="Gargeya S."/>
            <person name="Fitzgerald M."/>
            <person name="Haas B."/>
            <person name="Abouelleil A."/>
            <person name="Alvarado L."/>
            <person name="Arachchi H.M."/>
            <person name="Berlin A."/>
            <person name="Brown A."/>
            <person name="Chapman S.B."/>
            <person name="Chen Z."/>
            <person name="Dunbar C."/>
            <person name="Freedman E."/>
            <person name="Gearin G."/>
            <person name="Gellesch M."/>
            <person name="Goldberg J."/>
            <person name="Griggs A."/>
            <person name="Gujja S."/>
            <person name="Heilman E."/>
            <person name="Heiman D."/>
            <person name="Howarth C."/>
            <person name="Larson L."/>
            <person name="Lui A."/>
            <person name="MacDonald P.J.P."/>
            <person name="Mehta T."/>
            <person name="Montmayeur A."/>
            <person name="Murphy C."/>
            <person name="Neiman D."/>
            <person name="Pearson M."/>
            <person name="Priest M."/>
            <person name="Roberts A."/>
            <person name="Saif S."/>
            <person name="Shea T."/>
            <person name="Shenoy N."/>
            <person name="Sisk P."/>
            <person name="Stolte C."/>
            <person name="Sykes S."/>
            <person name="White J."/>
            <person name="Yandava C."/>
            <person name="Wortman J."/>
            <person name="Nusbaum C."/>
            <person name="Birren B."/>
        </authorList>
    </citation>
    <scope>NUCLEOTIDE SEQUENCE</scope>
    <source>
        <strain evidence="9">P1A1 Lamole</strain>
    </source>
</reference>
<dbReference type="Pfam" id="PF25579">
    <property type="entry name" value="TPR_TRIP12_N"/>
    <property type="match status" value="1"/>
</dbReference>
<feature type="compositionally biased region" description="Low complexity" evidence="7">
    <location>
        <begin position="877"/>
        <end position="901"/>
    </location>
</feature>
<feature type="region of interest" description="Disordered" evidence="7">
    <location>
        <begin position="1"/>
        <end position="414"/>
    </location>
</feature>
<dbReference type="SMART" id="SM00119">
    <property type="entry name" value="HECTc"/>
    <property type="match status" value="1"/>
</dbReference>
<dbReference type="FunCoup" id="U5H7R3">
    <property type="interactions" value="591"/>
</dbReference>
<dbReference type="InterPro" id="IPR016024">
    <property type="entry name" value="ARM-type_fold"/>
</dbReference>
<keyword evidence="11" id="KW-1185">Reference proteome</keyword>
<feature type="region of interest" description="Disordered" evidence="7">
    <location>
        <begin position="1039"/>
        <end position="1093"/>
    </location>
</feature>
<keyword evidence="5 6" id="KW-0833">Ubl conjugation pathway</keyword>
<dbReference type="PROSITE" id="PS50237">
    <property type="entry name" value="HECT"/>
    <property type="match status" value="1"/>
</dbReference>
<dbReference type="PANTHER" id="PTHR45670">
    <property type="entry name" value="E3 UBIQUITIN-PROTEIN LIGASE TRIP12"/>
    <property type="match status" value="1"/>
</dbReference>
<dbReference type="Gene3D" id="3.90.1750.10">
    <property type="entry name" value="Hect, E3 ligase catalytic domains"/>
    <property type="match status" value="1"/>
</dbReference>
<evidence type="ECO:0000313" key="9">
    <source>
        <dbReference type="EMBL" id="KDE06377.1"/>
    </source>
</evidence>
<evidence type="ECO:0000256" key="5">
    <source>
        <dbReference type="ARBA" id="ARBA00022786"/>
    </source>
</evidence>
<feature type="compositionally biased region" description="Polar residues" evidence="7">
    <location>
        <begin position="150"/>
        <end position="162"/>
    </location>
</feature>
<dbReference type="SUPFAM" id="SSF48371">
    <property type="entry name" value="ARM repeat"/>
    <property type="match status" value="1"/>
</dbReference>
<feature type="region of interest" description="Disordered" evidence="7">
    <location>
        <begin position="1366"/>
        <end position="1570"/>
    </location>
</feature>
<protein>
    <recommendedName>
        <fullName evidence="3">HECT-type E3 ubiquitin transferase</fullName>
        <ecNumber evidence="3">2.3.2.26</ecNumber>
    </recommendedName>
</protein>
<proteinExistence type="inferred from homology"/>
<dbReference type="EMBL" id="GL541672">
    <property type="protein sequence ID" value="KDE06377.1"/>
    <property type="molecule type" value="Genomic_DNA"/>
</dbReference>
<feature type="compositionally biased region" description="Acidic residues" evidence="7">
    <location>
        <begin position="1489"/>
        <end position="1514"/>
    </location>
</feature>
<dbReference type="GO" id="GO:0061630">
    <property type="term" value="F:ubiquitin protein ligase activity"/>
    <property type="evidence" value="ECO:0007669"/>
    <property type="project" value="UniProtKB-EC"/>
</dbReference>
<organism evidence="9">
    <name type="scientific">Microbotryum lychnidis-dioicae (strain p1A1 Lamole / MvSl-1064)</name>
    <name type="common">Anther smut fungus</name>
    <dbReference type="NCBI Taxonomy" id="683840"/>
    <lineage>
        <taxon>Eukaryota</taxon>
        <taxon>Fungi</taxon>
        <taxon>Dikarya</taxon>
        <taxon>Basidiomycota</taxon>
        <taxon>Pucciniomycotina</taxon>
        <taxon>Microbotryomycetes</taxon>
        <taxon>Microbotryales</taxon>
        <taxon>Microbotryaceae</taxon>
        <taxon>Microbotryum</taxon>
    </lineage>
</organism>
<dbReference type="EnsemblFungi" id="MVLG_03285T0">
    <property type="protein sequence ID" value="MVLG_03285T0"/>
    <property type="gene ID" value="MVLG_03285"/>
</dbReference>
<comment type="catalytic activity">
    <reaction evidence="1">
        <text>S-ubiquitinyl-[E2 ubiquitin-conjugating enzyme]-L-cysteine + [acceptor protein]-L-lysine = [E2 ubiquitin-conjugating enzyme]-L-cysteine + N(6)-ubiquitinyl-[acceptor protein]-L-lysine.</text>
        <dbReference type="EC" id="2.3.2.26"/>
    </reaction>
</comment>
<dbReference type="Pfam" id="PF00632">
    <property type="entry name" value="HECT"/>
    <property type="match status" value="1"/>
</dbReference>
<keyword evidence="4" id="KW-0808">Transferase</keyword>
<feature type="compositionally biased region" description="Low complexity" evidence="7">
    <location>
        <begin position="20"/>
        <end position="33"/>
    </location>
</feature>
<feature type="compositionally biased region" description="Basic and acidic residues" evidence="7">
    <location>
        <begin position="1456"/>
        <end position="1466"/>
    </location>
</feature>
<sequence>MSLRRSTRRHQHPDSEPDSHSSPSATAATSFFDAPRDQEEVALTDPTTTTTTTTTRSARSKRSVHTQSSILASSVASHNDSASSSSAPTTEESRSTTTATTTSQASIVDGPSAKALGKRRAVSPPLAVEADPTATVKTRAHSSKRRKVHNLSSSPTSKNSTKGRAVKVASTKSEKKALRRSRRSLTNTAIKVGDTEEMSRKGSRATRAAKAKARAVENDDEDILGMDDVDMAIDYDEEEGDETVVGSSTSPSSSSRRKKEAMKASTSAGSSSSKRWGGPQMGRQASGTGKSTLSKAELLPKTSVKGPQKGSMGAQEATITVDPVDSLEDDPHGQEVDEEDDDDDDGDGEEDSEDDDAEEDDGDQYDDDDLDEEEIDDYETTLGADGRVFDEEGYSSGGRESELHDPPQTFDADGSPLDEAGSALERAAAEAAAATADAVFFGGIGGAFRAQMAEASTRMKRLLGSLKSKKGDTDAKIMALQELAELLSISTEDTLAGGYFQTEQFVKELVSILRGNSNGGRSSSSGLGAGGMTMEEMIAFGIDPSESMGAGGNGGDTTENDVQMMLLACRCLANLMEALPGSSHSVVYAGAVPVLCSKLKEIQFIELAEQTLSTLEKISEEMPSSIVREGGLAALLNFLDFFSFHVQRTAVTAAANCCRSVSLESFSMVKDVMPIFKQTLGYPDQRLVEQSCLAVVRIVESYRYYPEKLEDLLSADLLSAVRVLLNPDCTTVGAGTYTQTLKMLATAAKASPGVAATLVDLDLGQTIYHLLTGVAAPEFTNDEGVQVLSKAKAAEDDMLVMQNLVQRPKEQIQETLNLVCELLPPLPKDGIFDPKAYTQKNSSSRSKAKQRNVVERAASSSSLVDVKMEAVDDDATLSSAAASTSAPSSSRLSASTSMSSSGKHAVPKDANTVQRLESIKDPARQLVLRRFYALLLPILVDVCAASVNPQVRTKAVLGLCKIIHFCDTENLAEILHNVSMASFLAAILSSRDQTPLRLLALQLVDLLLVKMPDAYQYFFRREGVMHELEQIAASPILVPPKSKHASPARPPKEEPGVSSSSNAPSALSRALAQHASSPSAASTTPVGSTPTSLLSTAEMQGHDLITYRARHLRNEYGSTESESAVRAQQALENLRLLVKELDAFTASSSSGSPSRTSPRSVSKHEAEITRVLSRVASHFADELTALSSFELQESGLVEGLLRFATAETGIVDKRRRHDLFVDAFVRSDVETPAFALLVKRLQETLSRMEEFEVLLASSNATDAESRRSGPAMLARQLKLRLVAEDGSDLPRSCSNIVVSIHAIATFQAFNDYLRPRIVAATTLSDRLGLANASTSAPASGAGTGNGANRLSGFLAAFAAANGISPPPSPVPAASTSQSTSAMASGSANQLSSSLGNNASASTSTNNPLAGSANAVSTPKTPKSKATEPSIGRRRSRRLSGKGVDTSEAAAGEAGDQEMRDASKDDELCLDNPSAEGAEEHAEQEKEPDHDDDEDEEDDEDNDEDEQAAFPDELDPVAAPRDERPVNLEVADDGSKVIAKTADGTRVGTPTLGNSASTPRATPTTSQAPKPRASYAAAVKSEPTDFHLVFSVGGRDVGHDTTVFGAIHALQIANSGTASSEVPRNLWHAIHEVRFRRVAGPPRPEATLQSLAQQSFTHDSIMTDMPASIPSQSRQAKILQLLWVLHQLNSDCFETVEDGRSALPEAAFVNNKLTAKLNRQLEEPMIVASACLPAWATDLPQAFPFLFPFDTRFVFLQSTAFGYARLVQKWVVQARSDSSRRDENLGLLARVNRQKVRIARDRVLESTHKVFELYGSSRAALEVEFFDEVGSGLGPTLEFYALASKEFARKNLRLWRDNDGHDDASSTYVHSPTGLFPRPIKNTTSDSNAKVLKHFRVLGQFVAKAMMDSRIIDVHFSRSFMKLVLDQELPLAIASVKSIDRGLAKSLSILQDFVDVRRAILDDDTKSEVEQQSAIEAINVHGSSIADLALDFTLPGYDIALKPEGDSISVTADNVEEYISLVLDWTLRRGVASQVSEFQTGFSAVFPVRDMQSFTPSELVMMTSALQEDWSIEGLTSATKADHGFTMDSRPVRDLLSIMSELSLEDRREFLSFITGSPRLPIGGFAALSPTLTIVRKDGGDPSLPSVMTCVNYFKLPDYTSRQIVKERIMTAIREGGGGFHLS</sequence>
<dbReference type="InterPro" id="IPR000569">
    <property type="entry name" value="HECT_dom"/>
</dbReference>
<feature type="compositionally biased region" description="Low complexity" evidence="7">
    <location>
        <begin position="1554"/>
        <end position="1568"/>
    </location>
</feature>
<evidence type="ECO:0000256" key="6">
    <source>
        <dbReference type="PROSITE-ProRule" id="PRU00104"/>
    </source>
</evidence>
<reference evidence="11" key="1">
    <citation type="submission" date="2010-11" db="EMBL/GenBank/DDBJ databases">
        <title>The genome sequence of Microbotryum violaceum strain p1A1 Lamole.</title>
        <authorList>
            <person name="Cuomo C."/>
            <person name="Perlin M."/>
            <person name="Young S.K."/>
            <person name="Zeng Q."/>
            <person name="Gargeya S."/>
            <person name="Alvarado L."/>
            <person name="Berlin A."/>
            <person name="Chapman S.B."/>
            <person name="Chen Z."/>
            <person name="Freedman E."/>
            <person name="Gellesch M."/>
            <person name="Goldberg J."/>
            <person name="Griggs A."/>
            <person name="Gujja S."/>
            <person name="Heilman E."/>
            <person name="Heiman D."/>
            <person name="Howarth C."/>
            <person name="Mehta T."/>
            <person name="Neiman D."/>
            <person name="Pearson M."/>
            <person name="Roberts A."/>
            <person name="Saif S."/>
            <person name="Shea T."/>
            <person name="Shenoy N."/>
            <person name="Sisk P."/>
            <person name="Stolte C."/>
            <person name="Sykes S."/>
            <person name="White J."/>
            <person name="Yandava C."/>
            <person name="Haas B."/>
            <person name="Nusbaum C."/>
            <person name="Birren B."/>
        </authorList>
    </citation>
    <scope>NUCLEOTIDE SEQUENCE [LARGE SCALE GENOMIC DNA]</scope>
    <source>
        <strain evidence="11">p1A1 Lamole</strain>
    </source>
</reference>
<dbReference type="SUPFAM" id="SSF56204">
    <property type="entry name" value="Hect, E3 ligase catalytic domain"/>
    <property type="match status" value="1"/>
</dbReference>
<feature type="domain" description="HECT" evidence="8">
    <location>
        <begin position="1833"/>
        <end position="2182"/>
    </location>
</feature>
<dbReference type="InParanoid" id="U5H7R3"/>
<name>U5H7R3_USTV1</name>
<reference evidence="9 11" key="3">
    <citation type="journal article" date="2015" name="BMC Genomics">
        <title>Sex and parasites: genomic and transcriptomic analysis of Microbotryum lychnidis-dioicae, the biotrophic and plant-castrating anther smut fungus.</title>
        <authorList>
            <person name="Perlin M.H."/>
            <person name="Amselem J."/>
            <person name="Fontanillas E."/>
            <person name="Toh S.S."/>
            <person name="Chen Z."/>
            <person name="Goldberg J."/>
            <person name="Duplessis S."/>
            <person name="Henrissat B."/>
            <person name="Young S."/>
            <person name="Zeng Q."/>
            <person name="Aguileta G."/>
            <person name="Petit E."/>
            <person name="Badouin H."/>
            <person name="Andrews J."/>
            <person name="Razeeq D."/>
            <person name="Gabaldon T."/>
            <person name="Quesneville H."/>
            <person name="Giraud T."/>
            <person name="Hood M.E."/>
            <person name="Schultz D.J."/>
            <person name="Cuomo C.A."/>
        </authorList>
    </citation>
    <scope>NUCLEOTIDE SEQUENCE [LARGE SCALE GENOMIC DNA]</scope>
    <source>
        <strain evidence="9">P1A1 Lamole</strain>
        <strain evidence="11">p1A1 Lamole</strain>
    </source>
</reference>
<dbReference type="PANTHER" id="PTHR45670:SF1">
    <property type="entry name" value="E3 UBIQUITIN-PROTEIN LIGASE HECTD1"/>
    <property type="match status" value="1"/>
</dbReference>
<feature type="compositionally biased region" description="Low complexity" evidence="7">
    <location>
        <begin position="72"/>
        <end position="106"/>
    </location>
</feature>
<evidence type="ECO:0000256" key="4">
    <source>
        <dbReference type="ARBA" id="ARBA00022679"/>
    </source>
</evidence>
<gene>
    <name evidence="9" type="ORF">MVLG_03285</name>
</gene>
<dbReference type="GO" id="GO:0043161">
    <property type="term" value="P:proteasome-mediated ubiquitin-dependent protein catabolic process"/>
    <property type="evidence" value="ECO:0007669"/>
    <property type="project" value="TreeGrafter"/>
</dbReference>
<feature type="compositionally biased region" description="Low complexity" evidence="7">
    <location>
        <begin position="264"/>
        <end position="273"/>
    </location>
</feature>
<feature type="compositionally biased region" description="Basic and acidic residues" evidence="7">
    <location>
        <begin position="1477"/>
        <end position="1488"/>
    </location>
</feature>
<feature type="compositionally biased region" description="Basic residues" evidence="7">
    <location>
        <begin position="201"/>
        <end position="213"/>
    </location>
</feature>
<reference evidence="10" key="4">
    <citation type="submission" date="2015-06" db="UniProtKB">
        <authorList>
            <consortium name="EnsemblFungi"/>
        </authorList>
    </citation>
    <scope>IDENTIFICATION</scope>
</reference>
<dbReference type="CDD" id="cd00078">
    <property type="entry name" value="HECTc"/>
    <property type="match status" value="1"/>
</dbReference>
<feature type="compositionally biased region" description="Low complexity" evidence="7">
    <location>
        <begin position="1058"/>
        <end position="1093"/>
    </location>
</feature>
<comment type="similarity">
    <text evidence="2">Belongs to the UPL family. K-HECT subfamily.</text>
</comment>
<evidence type="ECO:0000256" key="1">
    <source>
        <dbReference type="ARBA" id="ARBA00000885"/>
    </source>
</evidence>
<dbReference type="InterPro" id="IPR057948">
    <property type="entry name" value="TPR_TRIP12_N"/>
</dbReference>
<dbReference type="InterPro" id="IPR045322">
    <property type="entry name" value="HECTD1/TRIP12-like"/>
</dbReference>
<dbReference type="Gene3D" id="3.30.2410.10">
    <property type="entry name" value="Hect, E3 ligase catalytic domain"/>
    <property type="match status" value="1"/>
</dbReference>
<dbReference type="OrthoDB" id="2537092at2759"/>
<feature type="compositionally biased region" description="Acidic residues" evidence="7">
    <location>
        <begin position="336"/>
        <end position="379"/>
    </location>
</feature>
<dbReference type="STRING" id="683840.U5H7R3"/>
<feature type="compositionally biased region" description="Basic residues" evidence="7">
    <location>
        <begin position="1"/>
        <end position="11"/>
    </location>
</feature>
<dbReference type="EMBL" id="AEIJ01000314">
    <property type="status" value="NOT_ANNOTATED_CDS"/>
    <property type="molecule type" value="Genomic_DNA"/>
</dbReference>
<feature type="region of interest" description="Disordered" evidence="7">
    <location>
        <begin position="877"/>
        <end position="910"/>
    </location>
</feature>
<dbReference type="OMA" id="AEPLSQF"/>
<evidence type="ECO:0000259" key="8">
    <source>
        <dbReference type="PROSITE" id="PS50237"/>
    </source>
</evidence>
<dbReference type="GO" id="GO:0000209">
    <property type="term" value="P:protein polyubiquitination"/>
    <property type="evidence" value="ECO:0007669"/>
    <property type="project" value="TreeGrafter"/>
</dbReference>
<dbReference type="InterPro" id="IPR011989">
    <property type="entry name" value="ARM-like"/>
</dbReference>
<feature type="compositionally biased region" description="Low complexity" evidence="7">
    <location>
        <begin position="1371"/>
        <end position="1406"/>
    </location>
</feature>
<feature type="compositionally biased region" description="Acidic residues" evidence="7">
    <location>
        <begin position="218"/>
        <end position="242"/>
    </location>
</feature>
<evidence type="ECO:0000256" key="3">
    <source>
        <dbReference type="ARBA" id="ARBA00012485"/>
    </source>
</evidence>
<dbReference type="EC" id="2.3.2.26" evidence="3"/>
<evidence type="ECO:0000313" key="11">
    <source>
        <dbReference type="Proteomes" id="UP000017200"/>
    </source>
</evidence>
<evidence type="ECO:0000313" key="10">
    <source>
        <dbReference type="EnsemblFungi" id="MVLG_03285T0"/>
    </source>
</evidence>
<feature type="compositionally biased region" description="Basic residues" evidence="7">
    <location>
        <begin position="138"/>
        <end position="149"/>
    </location>
</feature>
<dbReference type="HOGENOM" id="CLU_000366_0_1_1"/>